<sequence>MKKPITILLIVIAVLAIAAGAYWFGSRSAENKQSVSQTNANLNSNANTNINLAKPNVAYEPFSGDLSNYSFDIVKEWIKVAPEEIQKSITEEQRHGYDIIYYSTNPDGVVYSISEKRIAENWTMSQVVTDDSAASQKSTPGIVVTGQKINEADAFVELSIKNETSDYVLYYHYLMLPVINGQYRWAMMEIFLSKEKVAPYQEVITHLQDSLKIGTGTSVNGKLDLSMFQWSQMNEGPYRDRVTYATSPNLTTWMPSRKILAEHASVPGAVIKNDVIYVYFVDVSIDGKVEQLGMVSSSDNGQTWTDRKILTISGLGNRATADPDPVLLEDGRIRLYYFDINEARISKPESGIESTNKIYSAISSDGINFTQEEEVRFERQGIFDPDVNLFGDTWYLYGGDIESNKVVVATSTDGLTFEEKGIAYANGAVPDVFQANDLFYLFTAGIDIATSLDPMSFVSSGQSFHDSNYQITADPSVVQLNDGTYLMLYKIKN</sequence>
<dbReference type="CDD" id="cd15482">
    <property type="entry name" value="Sialidase_non-viral"/>
    <property type="match status" value="1"/>
</dbReference>
<name>A0A2H0YWY2_9BACT</name>
<accession>A0A2H0YWY2</accession>
<proteinExistence type="predicted"/>
<comment type="caution">
    <text evidence="1">The sequence shown here is derived from an EMBL/GenBank/DDBJ whole genome shotgun (WGS) entry which is preliminary data.</text>
</comment>
<evidence type="ECO:0008006" key="3">
    <source>
        <dbReference type="Google" id="ProtNLM"/>
    </source>
</evidence>
<dbReference type="SUPFAM" id="SSF75005">
    <property type="entry name" value="Arabinanase/levansucrase/invertase"/>
    <property type="match status" value="2"/>
</dbReference>
<dbReference type="Gene3D" id="2.115.10.20">
    <property type="entry name" value="Glycosyl hydrolase domain, family 43"/>
    <property type="match status" value="2"/>
</dbReference>
<dbReference type="InterPro" id="IPR023296">
    <property type="entry name" value="Glyco_hydro_beta-prop_sf"/>
</dbReference>
<dbReference type="EMBL" id="PEXU01000006">
    <property type="protein sequence ID" value="PIS43004.1"/>
    <property type="molecule type" value="Genomic_DNA"/>
</dbReference>
<gene>
    <name evidence="1" type="ORF">COT24_00495</name>
</gene>
<reference evidence="1 2" key="1">
    <citation type="submission" date="2017-09" db="EMBL/GenBank/DDBJ databases">
        <title>Depth-based differentiation of microbial function through sediment-hosted aquifers and enrichment of novel symbionts in the deep terrestrial subsurface.</title>
        <authorList>
            <person name="Probst A.J."/>
            <person name="Ladd B."/>
            <person name="Jarett J.K."/>
            <person name="Geller-Mcgrath D.E."/>
            <person name="Sieber C.M."/>
            <person name="Emerson J.B."/>
            <person name="Anantharaman K."/>
            <person name="Thomas B.C."/>
            <person name="Malmstrom R."/>
            <person name="Stieglmeier M."/>
            <person name="Klingl A."/>
            <person name="Woyke T."/>
            <person name="Ryan C.M."/>
            <person name="Banfield J.F."/>
        </authorList>
    </citation>
    <scope>NUCLEOTIDE SEQUENCE [LARGE SCALE GENOMIC DNA]</scope>
    <source>
        <strain evidence="1">CG08_land_8_20_14_0_20_40_16</strain>
    </source>
</reference>
<dbReference type="AlphaFoldDB" id="A0A2H0YWY2"/>
<evidence type="ECO:0000313" key="1">
    <source>
        <dbReference type="EMBL" id="PIS43004.1"/>
    </source>
</evidence>
<dbReference type="Proteomes" id="UP000231542">
    <property type="component" value="Unassembled WGS sequence"/>
</dbReference>
<organism evidence="1 2">
    <name type="scientific">Candidatus Kerfeldbacteria bacterium CG08_land_8_20_14_0_20_40_16</name>
    <dbReference type="NCBI Taxonomy" id="2014244"/>
    <lineage>
        <taxon>Bacteria</taxon>
        <taxon>Candidatus Kerfeldiibacteriota</taxon>
    </lineage>
</organism>
<protein>
    <recommendedName>
        <fullName evidence="3">Sialidase domain-containing protein</fullName>
    </recommendedName>
</protein>
<evidence type="ECO:0000313" key="2">
    <source>
        <dbReference type="Proteomes" id="UP000231542"/>
    </source>
</evidence>